<dbReference type="InterPro" id="IPR011010">
    <property type="entry name" value="DNA_brk_join_enz"/>
</dbReference>
<dbReference type="InterPro" id="IPR010998">
    <property type="entry name" value="Integrase_recombinase_N"/>
</dbReference>
<dbReference type="RefSeq" id="WP_152099187.1">
    <property type="nucleotide sequence ID" value="NZ_AP021861.1"/>
</dbReference>
<dbReference type="SUPFAM" id="SSF56349">
    <property type="entry name" value="DNA breaking-rejoining enzymes"/>
    <property type="match status" value="1"/>
</dbReference>
<name>A0A5K7XBT5_9BACT</name>
<reference evidence="3" key="1">
    <citation type="submission" date="2019-10" db="EMBL/GenBank/DDBJ databases">
        <title>Lacipirellula parvula gen. nov., sp. nov., representing a lineage of planctomycetes widespread in freshwater anoxic habitats, and description of the family Lacipirellulaceae.</title>
        <authorList>
            <person name="Dedysh S.N."/>
            <person name="Kulichevskaya I.S."/>
            <person name="Beletsky A.V."/>
            <person name="Rakitin A.L."/>
            <person name="Mardanov A.V."/>
            <person name="Ivanova A.A."/>
            <person name="Saltykova V.X."/>
            <person name="Rijpstra W.I.C."/>
            <person name="Sinninghe Damste J.S."/>
            <person name="Ravin N.V."/>
        </authorList>
    </citation>
    <scope>NUCLEOTIDE SEQUENCE [LARGE SCALE GENOMIC DNA]</scope>
    <source>
        <strain evidence="3">PX69</strain>
    </source>
</reference>
<protein>
    <recommendedName>
        <fullName evidence="4">Core-binding (CB) domain-containing protein</fullName>
    </recommendedName>
</protein>
<evidence type="ECO:0008006" key="4">
    <source>
        <dbReference type="Google" id="ProtNLM"/>
    </source>
</evidence>
<dbReference type="KEGG" id="lpav:PLANPX_3024"/>
<dbReference type="AlphaFoldDB" id="A0A5K7XBT5"/>
<keyword evidence="1" id="KW-0238">DNA-binding</keyword>
<keyword evidence="3" id="KW-1185">Reference proteome</keyword>
<evidence type="ECO:0000256" key="1">
    <source>
        <dbReference type="ARBA" id="ARBA00023125"/>
    </source>
</evidence>
<sequence>MGSVEPLTISGMEIYAAHLRRLLGVKFQIQSLELVDLQSYVSARAKDPGIRGRRVSPATIKKDIVTLRTVWNWAVQSALLCKPFPGRGLRFPKLEEKAPFQTIAEIERRVQRGGLTKAQNADLCLVASSFQGSNQNHHRTPFH</sequence>
<organism evidence="2 3">
    <name type="scientific">Lacipirellula parvula</name>
    <dbReference type="NCBI Taxonomy" id="2650471"/>
    <lineage>
        <taxon>Bacteria</taxon>
        <taxon>Pseudomonadati</taxon>
        <taxon>Planctomycetota</taxon>
        <taxon>Planctomycetia</taxon>
        <taxon>Pirellulales</taxon>
        <taxon>Lacipirellulaceae</taxon>
        <taxon>Lacipirellula</taxon>
    </lineage>
</organism>
<dbReference type="GO" id="GO:0003677">
    <property type="term" value="F:DNA binding"/>
    <property type="evidence" value="ECO:0007669"/>
    <property type="project" value="UniProtKB-KW"/>
</dbReference>
<accession>A0A5K7XBT5</accession>
<evidence type="ECO:0000313" key="2">
    <source>
        <dbReference type="EMBL" id="BBO33412.1"/>
    </source>
</evidence>
<evidence type="ECO:0000313" key="3">
    <source>
        <dbReference type="Proteomes" id="UP000326837"/>
    </source>
</evidence>
<dbReference type="Proteomes" id="UP000326837">
    <property type="component" value="Chromosome"/>
</dbReference>
<proteinExistence type="predicted"/>
<gene>
    <name evidence="2" type="ORF">PLANPX_3024</name>
</gene>
<dbReference type="Gene3D" id="1.10.150.130">
    <property type="match status" value="1"/>
</dbReference>
<dbReference type="EMBL" id="AP021861">
    <property type="protein sequence ID" value="BBO33412.1"/>
    <property type="molecule type" value="Genomic_DNA"/>
</dbReference>